<name>A0A6J6SG47_9ZZZZ</name>
<dbReference type="EMBL" id="CAEZXR010000440">
    <property type="protein sequence ID" value="CAB4733557.1"/>
    <property type="molecule type" value="Genomic_DNA"/>
</dbReference>
<evidence type="ECO:0000313" key="1">
    <source>
        <dbReference type="EMBL" id="CAB4733557.1"/>
    </source>
</evidence>
<gene>
    <name evidence="1" type="ORF">UFOPK2579_02732</name>
</gene>
<proteinExistence type="predicted"/>
<reference evidence="1" key="1">
    <citation type="submission" date="2020-05" db="EMBL/GenBank/DDBJ databases">
        <authorList>
            <person name="Chiriac C."/>
            <person name="Salcher M."/>
            <person name="Ghai R."/>
            <person name="Kavagutti S V."/>
        </authorList>
    </citation>
    <scope>NUCLEOTIDE SEQUENCE</scope>
</reference>
<dbReference type="AlphaFoldDB" id="A0A6J6SG47"/>
<accession>A0A6J6SG47</accession>
<protein>
    <submittedName>
        <fullName evidence="1">Unannotated protein</fullName>
    </submittedName>
</protein>
<sequence>MRSSWLYFATRSERAGAPVLIWPQLVATARSAIVVSSVSPERWLIMQR</sequence>
<organism evidence="1">
    <name type="scientific">freshwater metagenome</name>
    <dbReference type="NCBI Taxonomy" id="449393"/>
    <lineage>
        <taxon>unclassified sequences</taxon>
        <taxon>metagenomes</taxon>
        <taxon>ecological metagenomes</taxon>
    </lineage>
</organism>